<dbReference type="Proteomes" id="UP000251088">
    <property type="component" value="Unassembled WGS sequence"/>
</dbReference>
<proteinExistence type="predicted"/>
<dbReference type="EMBL" id="UAWN01000013">
    <property type="protein sequence ID" value="SQC38591.1"/>
    <property type="molecule type" value="Genomic_DNA"/>
</dbReference>
<feature type="domain" description="Urocanase N-terminal" evidence="1">
    <location>
        <begin position="11"/>
        <end position="40"/>
    </location>
</feature>
<accession>A0A2X3EQ46</accession>
<keyword evidence="2" id="KW-0456">Lyase</keyword>
<evidence type="ECO:0000313" key="3">
    <source>
        <dbReference type="Proteomes" id="UP000251088"/>
    </source>
</evidence>
<dbReference type="Gene3D" id="3.40.1770.10">
    <property type="entry name" value="Urocanase superfamily"/>
    <property type="match status" value="1"/>
</dbReference>
<dbReference type="SUPFAM" id="SSF111326">
    <property type="entry name" value="Urocanase"/>
    <property type="match status" value="1"/>
</dbReference>
<reference evidence="2 3" key="1">
    <citation type="submission" date="2018-06" db="EMBL/GenBank/DDBJ databases">
        <authorList>
            <consortium name="Pathogen Informatics"/>
            <person name="Doyle S."/>
        </authorList>
    </citation>
    <scope>NUCLEOTIDE SEQUENCE [LARGE SCALE GENOMIC DNA]</scope>
    <source>
        <strain evidence="2 3">NCTC9128</strain>
    </source>
</reference>
<evidence type="ECO:0000313" key="2">
    <source>
        <dbReference type="EMBL" id="SQC38591.1"/>
    </source>
</evidence>
<dbReference type="GO" id="GO:0016153">
    <property type="term" value="F:urocanate hydratase activity"/>
    <property type="evidence" value="ECO:0007669"/>
    <property type="project" value="UniProtKB-EC"/>
</dbReference>
<name>A0A2X3EQ46_KLEPN</name>
<dbReference type="Pfam" id="PF17391">
    <property type="entry name" value="Urocanase_N"/>
    <property type="match status" value="1"/>
</dbReference>
<evidence type="ECO:0000259" key="1">
    <source>
        <dbReference type="Pfam" id="PF17391"/>
    </source>
</evidence>
<gene>
    <name evidence="2" type="primary">hutU_1</name>
    <name evidence="2" type="ORF">NCTC9128_04730</name>
</gene>
<dbReference type="InterPro" id="IPR036190">
    <property type="entry name" value="Urocanase_sf"/>
</dbReference>
<organism evidence="2 3">
    <name type="scientific">Klebsiella pneumoniae</name>
    <dbReference type="NCBI Taxonomy" id="573"/>
    <lineage>
        <taxon>Bacteria</taxon>
        <taxon>Pseudomonadati</taxon>
        <taxon>Pseudomonadota</taxon>
        <taxon>Gammaproteobacteria</taxon>
        <taxon>Enterobacterales</taxon>
        <taxon>Enterobacteriaceae</taxon>
        <taxon>Klebsiella/Raoultella group</taxon>
        <taxon>Klebsiella</taxon>
        <taxon>Klebsiella pneumoniae complex</taxon>
    </lineage>
</organism>
<dbReference type="InterPro" id="IPR035400">
    <property type="entry name" value="Urocanase_N"/>
</dbReference>
<sequence>MSQSKYRQLDVRAPRGTTLTAKSWLTEAPLRMLMNNLDPMSPKPARAGGSMAVLVAQRATGNAMTLS</sequence>
<dbReference type="EC" id="4.2.1.49" evidence="2"/>
<dbReference type="AlphaFoldDB" id="A0A2X3EQ46"/>
<protein>
    <submittedName>
        <fullName evidence="2">Putative urocanase</fullName>
        <ecNumber evidence="2">4.2.1.49</ecNumber>
    </submittedName>
</protein>